<comment type="catalytic activity">
    <reaction evidence="8">
        <text>apo-[ACP] + CoA = holo-[ACP] + adenosine 3',5'-bisphosphate + H(+)</text>
        <dbReference type="Rhea" id="RHEA:12068"/>
        <dbReference type="Rhea" id="RHEA-COMP:9685"/>
        <dbReference type="Rhea" id="RHEA-COMP:9690"/>
        <dbReference type="ChEBI" id="CHEBI:15378"/>
        <dbReference type="ChEBI" id="CHEBI:29999"/>
        <dbReference type="ChEBI" id="CHEBI:57287"/>
        <dbReference type="ChEBI" id="CHEBI:58343"/>
        <dbReference type="ChEBI" id="CHEBI:64479"/>
        <dbReference type="EC" id="2.7.8.7"/>
    </reaction>
</comment>
<organism evidence="10 11">
    <name type="scientific">Candidatus Thermofonsia Clade 1 bacterium</name>
    <dbReference type="NCBI Taxonomy" id="2364210"/>
    <lineage>
        <taxon>Bacteria</taxon>
        <taxon>Bacillati</taxon>
        <taxon>Chloroflexota</taxon>
        <taxon>Candidatus Thermofontia</taxon>
        <taxon>Candidatus Thermofonsia Clade 1</taxon>
    </lineage>
</organism>
<comment type="caution">
    <text evidence="10">The sequence shown here is derived from an EMBL/GenBank/DDBJ whole genome shotgun (WGS) entry which is preliminary data.</text>
</comment>
<dbReference type="Gene3D" id="3.90.470.20">
    <property type="entry name" value="4'-phosphopantetheinyl transferase domain"/>
    <property type="match status" value="1"/>
</dbReference>
<keyword evidence="5 8" id="KW-0460">Magnesium</keyword>
<dbReference type="GO" id="GO:0005737">
    <property type="term" value="C:cytoplasm"/>
    <property type="evidence" value="ECO:0007669"/>
    <property type="project" value="UniProtKB-SubCell"/>
</dbReference>
<keyword evidence="4 8" id="KW-0276">Fatty acid metabolism</keyword>
<dbReference type="InterPro" id="IPR002582">
    <property type="entry name" value="ACPS"/>
</dbReference>
<keyword evidence="2 8" id="KW-0808">Transferase</keyword>
<dbReference type="EC" id="2.7.8.7" evidence="8"/>
<dbReference type="GO" id="GO:0000287">
    <property type="term" value="F:magnesium ion binding"/>
    <property type="evidence" value="ECO:0007669"/>
    <property type="project" value="UniProtKB-UniRule"/>
</dbReference>
<evidence type="ECO:0000313" key="10">
    <source>
        <dbReference type="EMBL" id="PJF37070.1"/>
    </source>
</evidence>
<evidence type="ECO:0000256" key="2">
    <source>
        <dbReference type="ARBA" id="ARBA00022679"/>
    </source>
</evidence>
<gene>
    <name evidence="8 10" type="primary">acpS</name>
    <name evidence="10" type="ORF">CUN49_02210</name>
</gene>
<evidence type="ECO:0000313" key="11">
    <source>
        <dbReference type="Proteomes" id="UP000229681"/>
    </source>
</evidence>
<accession>A0A2M8PHP3</accession>
<feature type="binding site" evidence="8">
    <location>
        <position position="53"/>
    </location>
    <ligand>
        <name>Mg(2+)</name>
        <dbReference type="ChEBI" id="CHEBI:18420"/>
    </ligand>
</feature>
<feature type="binding site" evidence="8">
    <location>
        <position position="7"/>
    </location>
    <ligand>
        <name>Mg(2+)</name>
        <dbReference type="ChEBI" id="CHEBI:18420"/>
    </ligand>
</feature>
<evidence type="ECO:0000256" key="6">
    <source>
        <dbReference type="ARBA" id="ARBA00023098"/>
    </source>
</evidence>
<proteinExistence type="inferred from homology"/>
<dbReference type="GO" id="GO:0006633">
    <property type="term" value="P:fatty acid biosynthetic process"/>
    <property type="evidence" value="ECO:0007669"/>
    <property type="project" value="UniProtKB-UniRule"/>
</dbReference>
<evidence type="ECO:0000256" key="4">
    <source>
        <dbReference type="ARBA" id="ARBA00022832"/>
    </source>
</evidence>
<dbReference type="EMBL" id="PGTM01000016">
    <property type="protein sequence ID" value="PJF37070.1"/>
    <property type="molecule type" value="Genomic_DNA"/>
</dbReference>
<keyword evidence="7 8" id="KW-0275">Fatty acid biosynthesis</keyword>
<dbReference type="NCBIfam" id="TIGR00556">
    <property type="entry name" value="pantethn_trn"/>
    <property type="match status" value="1"/>
</dbReference>
<reference evidence="10 11" key="1">
    <citation type="submission" date="2017-11" db="EMBL/GenBank/DDBJ databases">
        <title>Evolution of Phototrophy in the Chloroflexi Phylum Driven by Horizontal Gene Transfer.</title>
        <authorList>
            <person name="Ward L.M."/>
            <person name="Hemp J."/>
            <person name="Shih P.M."/>
            <person name="Mcglynn S.E."/>
            <person name="Fischer W."/>
        </authorList>
    </citation>
    <scope>NUCLEOTIDE SEQUENCE [LARGE SCALE GENOMIC DNA]</scope>
    <source>
        <strain evidence="10">JP3_13</strain>
    </source>
</reference>
<dbReference type="NCBIfam" id="TIGR00516">
    <property type="entry name" value="acpS"/>
    <property type="match status" value="1"/>
</dbReference>
<dbReference type="Pfam" id="PF01648">
    <property type="entry name" value="ACPS"/>
    <property type="match status" value="1"/>
</dbReference>
<evidence type="ECO:0000256" key="5">
    <source>
        <dbReference type="ARBA" id="ARBA00022842"/>
    </source>
</evidence>
<comment type="function">
    <text evidence="8">Transfers the 4'-phosphopantetheine moiety from coenzyme A to a Ser of acyl-carrier-protein.</text>
</comment>
<name>A0A2M8PHP3_9CHLR</name>
<dbReference type="GO" id="GO:0008897">
    <property type="term" value="F:holo-[acyl-carrier-protein] synthase activity"/>
    <property type="evidence" value="ECO:0007669"/>
    <property type="project" value="UniProtKB-UniRule"/>
</dbReference>
<sequence>MLRIGVDMIEVERVQRALARHGERFYARFFTARERQICAEQPQRLAARFAAKEAAAKALGTGIGVVRWLDLEIDCDERGRPILKLHGAAADLARQLQLHAWEVSLSHTATHAIAFVVALG</sequence>
<dbReference type="InterPro" id="IPR037143">
    <property type="entry name" value="4-PPantetheinyl_Trfase_dom_sf"/>
</dbReference>
<protein>
    <recommendedName>
        <fullName evidence="8">Holo-[acyl-carrier-protein] synthase</fullName>
        <shortName evidence="8">Holo-ACP synthase</shortName>
        <ecNumber evidence="8">2.7.8.7</ecNumber>
    </recommendedName>
    <alternativeName>
        <fullName evidence="8">4'-phosphopantetheinyl transferase AcpS</fullName>
    </alternativeName>
</protein>
<dbReference type="HAMAP" id="MF_00101">
    <property type="entry name" value="AcpS"/>
    <property type="match status" value="1"/>
</dbReference>
<feature type="domain" description="4'-phosphopantetheinyl transferase" evidence="9">
    <location>
        <begin position="3"/>
        <end position="114"/>
    </location>
</feature>
<dbReference type="AlphaFoldDB" id="A0A2M8PHP3"/>
<comment type="similarity">
    <text evidence="8">Belongs to the P-Pant transferase superfamily. AcpS family.</text>
</comment>
<dbReference type="Proteomes" id="UP000229681">
    <property type="component" value="Unassembled WGS sequence"/>
</dbReference>
<keyword evidence="1 8" id="KW-0444">Lipid biosynthesis</keyword>
<evidence type="ECO:0000256" key="7">
    <source>
        <dbReference type="ARBA" id="ARBA00023160"/>
    </source>
</evidence>
<dbReference type="InterPro" id="IPR008278">
    <property type="entry name" value="4-PPantetheinyl_Trfase_dom"/>
</dbReference>
<dbReference type="InterPro" id="IPR004568">
    <property type="entry name" value="Ppantetheine-prot_Trfase_dom"/>
</dbReference>
<keyword evidence="8" id="KW-0963">Cytoplasm</keyword>
<keyword evidence="3 8" id="KW-0479">Metal-binding</keyword>
<evidence type="ECO:0000256" key="3">
    <source>
        <dbReference type="ARBA" id="ARBA00022723"/>
    </source>
</evidence>
<comment type="subcellular location">
    <subcellularLocation>
        <location evidence="8">Cytoplasm</location>
    </subcellularLocation>
</comment>
<evidence type="ECO:0000256" key="8">
    <source>
        <dbReference type="HAMAP-Rule" id="MF_00101"/>
    </source>
</evidence>
<evidence type="ECO:0000256" key="1">
    <source>
        <dbReference type="ARBA" id="ARBA00022516"/>
    </source>
</evidence>
<dbReference type="SUPFAM" id="SSF56214">
    <property type="entry name" value="4'-phosphopantetheinyl transferase"/>
    <property type="match status" value="1"/>
</dbReference>
<keyword evidence="6 8" id="KW-0443">Lipid metabolism</keyword>
<comment type="cofactor">
    <cofactor evidence="8">
        <name>Mg(2+)</name>
        <dbReference type="ChEBI" id="CHEBI:18420"/>
    </cofactor>
</comment>
<evidence type="ECO:0000259" key="9">
    <source>
        <dbReference type="Pfam" id="PF01648"/>
    </source>
</evidence>